<evidence type="ECO:0000313" key="3">
    <source>
        <dbReference type="Proteomes" id="UP001139308"/>
    </source>
</evidence>
<dbReference type="Proteomes" id="UP001139308">
    <property type="component" value="Unassembled WGS sequence"/>
</dbReference>
<name>A0A9X1RLV4_9BURK</name>
<gene>
    <name evidence="2" type="ORF">L5014_02225</name>
</gene>
<dbReference type="EMBL" id="JAKLJA010000001">
    <property type="protein sequence ID" value="MCG5072186.1"/>
    <property type="molecule type" value="Genomic_DNA"/>
</dbReference>
<keyword evidence="3" id="KW-1185">Reference proteome</keyword>
<organism evidence="2 3">
    <name type="scientific">Paraburkholderia tagetis</name>
    <dbReference type="NCBI Taxonomy" id="2913261"/>
    <lineage>
        <taxon>Bacteria</taxon>
        <taxon>Pseudomonadati</taxon>
        <taxon>Pseudomonadota</taxon>
        <taxon>Betaproteobacteria</taxon>
        <taxon>Burkholderiales</taxon>
        <taxon>Burkholderiaceae</taxon>
        <taxon>Paraburkholderia</taxon>
    </lineage>
</organism>
<feature type="compositionally biased region" description="Basic and acidic residues" evidence="1">
    <location>
        <begin position="81"/>
        <end position="96"/>
    </location>
</feature>
<proteinExistence type="predicted"/>
<protein>
    <submittedName>
        <fullName evidence="2">Uncharacterized protein</fullName>
    </submittedName>
</protein>
<reference evidence="2" key="1">
    <citation type="submission" date="2022-01" db="EMBL/GenBank/DDBJ databases">
        <title>Genome sequence and assembly of Parabukholderia sp. RG36.</title>
        <authorList>
            <person name="Chhetri G."/>
        </authorList>
    </citation>
    <scope>NUCLEOTIDE SEQUENCE</scope>
    <source>
        <strain evidence="2">RG36</strain>
    </source>
</reference>
<dbReference type="AlphaFoldDB" id="A0A9X1RLV4"/>
<comment type="caution">
    <text evidence="2">The sequence shown here is derived from an EMBL/GenBank/DDBJ whole genome shotgun (WGS) entry which is preliminary data.</text>
</comment>
<accession>A0A9X1RLV4</accession>
<dbReference type="RefSeq" id="WP_238461941.1">
    <property type="nucleotide sequence ID" value="NZ_JAKLJA010000001.1"/>
</dbReference>
<feature type="region of interest" description="Disordered" evidence="1">
    <location>
        <begin position="81"/>
        <end position="119"/>
    </location>
</feature>
<sequence length="119" mass="13565">MVVSLVVTSQFPTLQYGHAHVFEWRDNLDHVKPGKVENYRERVHGKAYRKHKVFHLLPKEDFSGFGVVGLVATGLLGKTERGEINRGRKSAKEGEPKQTGPHAAEYESGFFDYQKKRRA</sequence>
<evidence type="ECO:0000313" key="2">
    <source>
        <dbReference type="EMBL" id="MCG5072186.1"/>
    </source>
</evidence>
<evidence type="ECO:0000256" key="1">
    <source>
        <dbReference type="SAM" id="MobiDB-lite"/>
    </source>
</evidence>